<dbReference type="EMBL" id="CM029039">
    <property type="protein sequence ID" value="KAG2640371.1"/>
    <property type="molecule type" value="Genomic_DNA"/>
</dbReference>
<evidence type="ECO:0000313" key="3">
    <source>
        <dbReference type="Proteomes" id="UP000823388"/>
    </source>
</evidence>
<dbReference type="AlphaFoldDB" id="A0A8T0VU24"/>
<organism evidence="2 3">
    <name type="scientific">Panicum virgatum</name>
    <name type="common">Blackwell switchgrass</name>
    <dbReference type="NCBI Taxonomy" id="38727"/>
    <lineage>
        <taxon>Eukaryota</taxon>
        <taxon>Viridiplantae</taxon>
        <taxon>Streptophyta</taxon>
        <taxon>Embryophyta</taxon>
        <taxon>Tracheophyta</taxon>
        <taxon>Spermatophyta</taxon>
        <taxon>Magnoliopsida</taxon>
        <taxon>Liliopsida</taxon>
        <taxon>Poales</taxon>
        <taxon>Poaceae</taxon>
        <taxon>PACMAD clade</taxon>
        <taxon>Panicoideae</taxon>
        <taxon>Panicodae</taxon>
        <taxon>Paniceae</taxon>
        <taxon>Panicinae</taxon>
        <taxon>Panicum</taxon>
        <taxon>Panicum sect. Hiantes</taxon>
    </lineage>
</organism>
<keyword evidence="3" id="KW-1185">Reference proteome</keyword>
<gene>
    <name evidence="2" type="ORF">PVAP13_2KG088716</name>
</gene>
<evidence type="ECO:0000313" key="2">
    <source>
        <dbReference type="EMBL" id="KAG2640371.1"/>
    </source>
</evidence>
<reference evidence="2" key="1">
    <citation type="submission" date="2020-05" db="EMBL/GenBank/DDBJ databases">
        <title>WGS assembly of Panicum virgatum.</title>
        <authorList>
            <person name="Lovell J.T."/>
            <person name="Jenkins J."/>
            <person name="Shu S."/>
            <person name="Juenger T.E."/>
            <person name="Schmutz J."/>
        </authorList>
    </citation>
    <scope>NUCLEOTIDE SEQUENCE</scope>
    <source>
        <strain evidence="2">AP13</strain>
    </source>
</reference>
<protein>
    <submittedName>
        <fullName evidence="2">Uncharacterized protein</fullName>
    </submittedName>
</protein>
<evidence type="ECO:0000256" key="1">
    <source>
        <dbReference type="SAM" id="MobiDB-lite"/>
    </source>
</evidence>
<sequence>MSSRRLMFGDGDPIVVEDDAIPSSAEHTSPVGESATAPHHATGCSNYSSPPVPSSSTPTDSGHMVAATSTAARTTPSADARYTAMATPPRRVDGDPSSISLHSPLATLTPSEIGTPDPDRTYTHEAYYIARNTLQKSYTNLCLRSNSRRKN</sequence>
<proteinExistence type="predicted"/>
<feature type="compositionally biased region" description="Low complexity" evidence="1">
    <location>
        <begin position="54"/>
        <end position="81"/>
    </location>
</feature>
<dbReference type="Proteomes" id="UP000823388">
    <property type="component" value="Chromosome 2K"/>
</dbReference>
<feature type="compositionally biased region" description="Polar residues" evidence="1">
    <location>
        <begin position="97"/>
        <end position="112"/>
    </location>
</feature>
<feature type="region of interest" description="Disordered" evidence="1">
    <location>
        <begin position="1"/>
        <end position="120"/>
    </location>
</feature>
<name>A0A8T0VU24_PANVG</name>
<comment type="caution">
    <text evidence="2">The sequence shown here is derived from an EMBL/GenBank/DDBJ whole genome shotgun (WGS) entry which is preliminary data.</text>
</comment>
<accession>A0A8T0VU24</accession>